<reference evidence="2" key="1">
    <citation type="journal article" date="2014" name="Proc. Natl. Acad. Sci. U.S.A.">
        <title>Extensive sampling of basidiomycete genomes demonstrates inadequacy of the white-rot/brown-rot paradigm for wood decay fungi.</title>
        <authorList>
            <person name="Riley R."/>
            <person name="Salamov A.A."/>
            <person name="Brown D.W."/>
            <person name="Nagy L.G."/>
            <person name="Floudas D."/>
            <person name="Held B.W."/>
            <person name="Levasseur A."/>
            <person name="Lombard V."/>
            <person name="Morin E."/>
            <person name="Otillar R."/>
            <person name="Lindquist E.A."/>
            <person name="Sun H."/>
            <person name="LaButti K.M."/>
            <person name="Schmutz J."/>
            <person name="Jabbour D."/>
            <person name="Luo H."/>
            <person name="Baker S.E."/>
            <person name="Pisabarro A.G."/>
            <person name="Walton J.D."/>
            <person name="Blanchette R.A."/>
            <person name="Henrissat B."/>
            <person name="Martin F."/>
            <person name="Cullen D."/>
            <person name="Hibbett D.S."/>
            <person name="Grigoriev I.V."/>
        </authorList>
    </citation>
    <scope>NUCLEOTIDE SEQUENCE [LARGE SCALE GENOMIC DNA]</scope>
    <source>
        <strain evidence="2">FD-172 SS1</strain>
    </source>
</reference>
<keyword evidence="2" id="KW-1185">Reference proteome</keyword>
<evidence type="ECO:0000313" key="2">
    <source>
        <dbReference type="Proteomes" id="UP000027195"/>
    </source>
</evidence>
<organism evidence="1 2">
    <name type="scientific">Botryobasidium botryosum (strain FD-172 SS1)</name>
    <dbReference type="NCBI Taxonomy" id="930990"/>
    <lineage>
        <taxon>Eukaryota</taxon>
        <taxon>Fungi</taxon>
        <taxon>Dikarya</taxon>
        <taxon>Basidiomycota</taxon>
        <taxon>Agaricomycotina</taxon>
        <taxon>Agaricomycetes</taxon>
        <taxon>Cantharellales</taxon>
        <taxon>Botryobasidiaceae</taxon>
        <taxon>Botryobasidium</taxon>
    </lineage>
</organism>
<name>A0A067MB18_BOTB1</name>
<accession>A0A067MB18</accession>
<dbReference type="InParanoid" id="A0A067MB18"/>
<gene>
    <name evidence="1" type="ORF">BOTBODRAFT_176080</name>
</gene>
<dbReference type="AlphaFoldDB" id="A0A067MB18"/>
<dbReference type="Proteomes" id="UP000027195">
    <property type="component" value="Unassembled WGS sequence"/>
</dbReference>
<dbReference type="EMBL" id="KL198047">
    <property type="protein sequence ID" value="KDQ12953.1"/>
    <property type="molecule type" value="Genomic_DNA"/>
</dbReference>
<proteinExistence type="predicted"/>
<dbReference type="OrthoDB" id="6365676at2759"/>
<protein>
    <submittedName>
        <fullName evidence="1">Uncharacterized protein</fullName>
    </submittedName>
</protein>
<dbReference type="HOGENOM" id="CLU_1610492_0_0_1"/>
<evidence type="ECO:0000313" key="1">
    <source>
        <dbReference type="EMBL" id="KDQ12953.1"/>
    </source>
</evidence>
<sequence length="165" mass="18720">MSRSENHVQVWAILFNGRWADPESLTDICTILHAVAPSLQRLLIIFPLLSKKTDPDDILRAFDKLSAHGLVKFISGPENYDGLIVRHYPARIEPRWAGLRRLMLHHIPIDNHFLTTLSTLPCAGGCRIRICRATRERKLHRTIPAILAPGNLLRQQSPRQGESVL</sequence>